<gene>
    <name evidence="2" type="ORF">SAMN05660991_00166</name>
</gene>
<sequence>MAIERAVTVEGPVEGAAPPYGAPADDVLAEHGYVCEEFVLEGRVSAYTHADGERPTPDGRWTAEPAREADFRTRILVVRPRDAAAFSGTVFLEWQNVSAGYEQPAPTGGEVYRGHAWVGVSAQEAGLYGAGMGLQQRSGAPLLDADPDRYGDLHHPGDLGCFDIFSLAAQRVGPRRGATGIDPMGGLPVARVVAVGGSQSAMRLCAYANGVHGLHGVVDAFLLTVWEGRAPRLDDGSTPMPLATTLRADLDVPVLVLNSEFEVTATHGLALEDTDRRRVWEVAGTGHGVRRRPLPQEAGVWETNPVTWRPVYEAALRAVHRWLADGEAPAVRPRIAMQEEGYPTIVRGEDGNALGGVRLPEIAVPIAEHRGRKGGTGSASLYGGRRRYSAETLRQRYRSREDYLAQWAAAVGAMVEAGTLLPEDAPAMRLHGEELAAALPPE</sequence>
<dbReference type="RefSeq" id="WP_091939155.1">
    <property type="nucleotide sequence ID" value="NZ_FOEE01000001.1"/>
</dbReference>
<accession>A0A1H8PH52</accession>
<name>A0A1H8PH52_9ACTN</name>
<feature type="domain" description="Alpha/beta hydrolase" evidence="1">
    <location>
        <begin position="9"/>
        <end position="428"/>
    </location>
</feature>
<dbReference type="InterPro" id="IPR045394">
    <property type="entry name" value="Abhydrolase_dom"/>
</dbReference>
<dbReference type="Proteomes" id="UP000198960">
    <property type="component" value="Unassembled WGS sequence"/>
</dbReference>
<dbReference type="OrthoDB" id="1971292at2"/>
<protein>
    <recommendedName>
        <fullName evidence="1">Alpha/beta hydrolase domain-containing protein</fullName>
    </recommendedName>
</protein>
<evidence type="ECO:0000313" key="2">
    <source>
        <dbReference type="EMBL" id="SEO40988.1"/>
    </source>
</evidence>
<evidence type="ECO:0000313" key="3">
    <source>
        <dbReference type="Proteomes" id="UP000198960"/>
    </source>
</evidence>
<reference evidence="3" key="1">
    <citation type="submission" date="2016-10" db="EMBL/GenBank/DDBJ databases">
        <authorList>
            <person name="Varghese N."/>
            <person name="Submissions S."/>
        </authorList>
    </citation>
    <scope>NUCLEOTIDE SEQUENCE [LARGE SCALE GENOMIC DNA]</scope>
    <source>
        <strain evidence="3">DSM 45413</strain>
    </source>
</reference>
<dbReference type="EMBL" id="FOEE01000001">
    <property type="protein sequence ID" value="SEO40988.1"/>
    <property type="molecule type" value="Genomic_DNA"/>
</dbReference>
<dbReference type="Pfam" id="PF20091">
    <property type="entry name" value="Abhydrolase_10"/>
    <property type="match status" value="1"/>
</dbReference>
<keyword evidence="3" id="KW-1185">Reference proteome</keyword>
<evidence type="ECO:0000259" key="1">
    <source>
        <dbReference type="Pfam" id="PF20091"/>
    </source>
</evidence>
<dbReference type="STRING" id="673521.SAMN05660991_00166"/>
<dbReference type="AlphaFoldDB" id="A0A1H8PH52"/>
<proteinExistence type="predicted"/>
<organism evidence="2 3">
    <name type="scientific">Trujillonella endophytica</name>
    <dbReference type="NCBI Taxonomy" id="673521"/>
    <lineage>
        <taxon>Bacteria</taxon>
        <taxon>Bacillati</taxon>
        <taxon>Actinomycetota</taxon>
        <taxon>Actinomycetes</taxon>
        <taxon>Geodermatophilales</taxon>
        <taxon>Geodermatophilaceae</taxon>
        <taxon>Trujillonella</taxon>
    </lineage>
</organism>